<keyword evidence="4" id="KW-0378">Hydrolase</keyword>
<dbReference type="SMART" id="SM00465">
    <property type="entry name" value="GIYc"/>
    <property type="match status" value="1"/>
</dbReference>
<dbReference type="SUPFAM" id="SSF82771">
    <property type="entry name" value="GIY-YIG endonuclease"/>
    <property type="match status" value="1"/>
</dbReference>
<dbReference type="InterPro" id="IPR006350">
    <property type="entry name" value="Intron_endoG1"/>
</dbReference>
<dbReference type="CDD" id="cd10445">
    <property type="entry name" value="GIY-YIG_bI1_like"/>
    <property type="match status" value="1"/>
</dbReference>
<dbReference type="EMBL" id="MH337273">
    <property type="protein sequence ID" value="AYU74389.1"/>
    <property type="molecule type" value="Genomic_DNA"/>
</dbReference>
<dbReference type="RefSeq" id="YP_009543499.1">
    <property type="nucleotide sequence ID" value="NC_040008.1"/>
</dbReference>
<sequence>MPIQKYSKYIQKKHYSTYSTPDVKEETFPIKIEINVIKLYDNTTLKKQMIDENKNKSGIYLLTNLLNKDKYVGQSIDLGKRFTKYLTLSYLKNRNTLVISRALLKYGYANFSISILEYCDKDVLNEREQYYMDIIKPVYNTLKIAGSSSGYKHTQESKDKRSLSLKGKYTGTNYLLYGRIHTEQTKELMSSMKKGQNNNFYGKTHTDKTKELMKQKATGRKHLPSTLEIMSKLHGNPVNIYEKCDSEGFKYIGSFISAKKAGLFLGISGTTILKYLRSGEVFKDKYKFSGQDPE</sequence>
<dbReference type="InterPro" id="IPR003647">
    <property type="entry name" value="Intron_nuc_1_rpt"/>
</dbReference>
<dbReference type="GO" id="GO:0016787">
    <property type="term" value="F:hydrolase activity"/>
    <property type="evidence" value="ECO:0007669"/>
    <property type="project" value="UniProtKB-KW"/>
</dbReference>
<dbReference type="InterPro" id="IPR000305">
    <property type="entry name" value="GIY-YIG_endonuc"/>
</dbReference>
<dbReference type="AlphaFoldDB" id="A0A3G4S7M8"/>
<feature type="domain" description="GIY-YIG" evidence="5">
    <location>
        <begin position="55"/>
        <end position="141"/>
    </location>
</feature>
<organism evidence="6">
    <name type="scientific">Coniothyrium glycines</name>
    <dbReference type="NCBI Taxonomy" id="1077358"/>
    <lineage>
        <taxon>Eukaryota</taxon>
        <taxon>Fungi</taxon>
        <taxon>Dikarya</taxon>
        <taxon>Ascomycota</taxon>
        <taxon>Pezizomycotina</taxon>
        <taxon>Dothideomycetes</taxon>
        <taxon>Pleosporomycetidae</taxon>
        <taxon>Pleosporales</taxon>
        <taxon>Pleosporineae</taxon>
        <taxon>Coniothyriaceae</taxon>
        <taxon>Coniothyrium</taxon>
    </lineage>
</organism>
<dbReference type="GO" id="GO:0004519">
    <property type="term" value="F:endonuclease activity"/>
    <property type="evidence" value="ECO:0007669"/>
    <property type="project" value="UniProtKB-KW"/>
</dbReference>
<proteinExistence type="predicted"/>
<dbReference type="Pfam" id="PF07460">
    <property type="entry name" value="NUMOD3"/>
    <property type="match status" value="2"/>
</dbReference>
<dbReference type="GO" id="GO:0003677">
    <property type="term" value="F:DNA binding"/>
    <property type="evidence" value="ECO:0007669"/>
    <property type="project" value="InterPro"/>
</dbReference>
<accession>A0A3G4S7M8</accession>
<evidence type="ECO:0000256" key="3">
    <source>
        <dbReference type="ARBA" id="ARBA00022759"/>
    </source>
</evidence>
<evidence type="ECO:0000256" key="4">
    <source>
        <dbReference type="ARBA" id="ARBA00022801"/>
    </source>
</evidence>
<keyword evidence="2" id="KW-0540">Nuclease</keyword>
<geneLocation type="mitochondrion" evidence="6"/>
<dbReference type="SMART" id="SM00496">
    <property type="entry name" value="IENR2"/>
    <property type="match status" value="4"/>
</dbReference>
<dbReference type="GeneID" id="38466386"/>
<keyword evidence="6" id="KW-0496">Mitochondrion</keyword>
<dbReference type="InterPro" id="IPR003611">
    <property type="entry name" value="NUMOD3"/>
</dbReference>
<dbReference type="PROSITE" id="PS50164">
    <property type="entry name" value="GIY_YIG"/>
    <property type="match status" value="1"/>
</dbReference>
<evidence type="ECO:0000256" key="1">
    <source>
        <dbReference type="ARBA" id="ARBA00010045"/>
    </source>
</evidence>
<protein>
    <submittedName>
        <fullName evidence="6">GIY-YIG endonuclease</fullName>
    </submittedName>
</protein>
<evidence type="ECO:0000256" key="2">
    <source>
        <dbReference type="ARBA" id="ARBA00022722"/>
    </source>
</evidence>
<dbReference type="NCBIfam" id="TIGR01453">
    <property type="entry name" value="grpIintron_endo"/>
    <property type="match status" value="1"/>
</dbReference>
<dbReference type="SUPFAM" id="SSF64496">
    <property type="entry name" value="DNA-binding domain of intron-encoded endonucleases"/>
    <property type="match status" value="2"/>
</dbReference>
<keyword evidence="3 6" id="KW-0255">Endonuclease</keyword>
<dbReference type="Gene3D" id="3.40.1440.10">
    <property type="entry name" value="GIY-YIG endonuclease"/>
    <property type="match status" value="1"/>
</dbReference>
<dbReference type="InterPro" id="IPR035901">
    <property type="entry name" value="GIY-YIG_endonuc_sf"/>
</dbReference>
<evidence type="ECO:0000313" key="6">
    <source>
        <dbReference type="EMBL" id="AYU74389.1"/>
    </source>
</evidence>
<dbReference type="SMART" id="SM00497">
    <property type="entry name" value="IENR1"/>
    <property type="match status" value="1"/>
</dbReference>
<comment type="similarity">
    <text evidence="1">To endonucleases of group I introns of fungi and phage.</text>
</comment>
<evidence type="ECO:0000259" key="5">
    <source>
        <dbReference type="PROSITE" id="PS50164"/>
    </source>
</evidence>
<reference evidence="6" key="1">
    <citation type="submission" date="2018-05" db="EMBL/GenBank/DDBJ databases">
        <title>Annotation and analysis of the mitochondrial genome of Coniothyrium glycines, causalagent of red leaf blotch of soybean, reveals an abundance of homing endonucleases.</title>
        <authorList>
            <person name="Frederick R.D."/>
            <person name="Stone C.L."/>
            <person name="Tooley P.W."/>
            <person name="Luster D.G."/>
            <person name="Campos B."/>
            <person name="Winegar R.A."/>
            <person name="Melcher U."/>
            <person name="Fletcher J."/>
            <person name="Blagden T."/>
        </authorList>
    </citation>
    <scope>NUCLEOTIDE SEQUENCE</scope>
    <source>
        <strain evidence="6">PG-21</strain>
    </source>
</reference>
<name>A0A3G4S7M8_9PLEO</name>
<dbReference type="Pfam" id="PF01541">
    <property type="entry name" value="GIY-YIG"/>
    <property type="match status" value="1"/>
</dbReference>